<dbReference type="SUPFAM" id="SSF110849">
    <property type="entry name" value="ParB/Sulfiredoxin"/>
    <property type="match status" value="1"/>
</dbReference>
<name>B9CMI0_LANR4</name>
<comment type="caution">
    <text evidence="2">The sequence shown here is derived from an EMBL/GenBank/DDBJ whole genome shotgun (WGS) entry which is preliminary data.</text>
</comment>
<evidence type="ECO:0000313" key="3">
    <source>
        <dbReference type="Proteomes" id="UP000004070"/>
    </source>
</evidence>
<organism evidence="2 3">
    <name type="scientific">Lancefieldella rimae (strain ATCC 49626 / DSM 7090 / CCUG 31168 / NBRC 15546 / VPI D140H-11A)</name>
    <name type="common">Atopobium rimae</name>
    <dbReference type="NCBI Taxonomy" id="553184"/>
    <lineage>
        <taxon>Bacteria</taxon>
        <taxon>Bacillati</taxon>
        <taxon>Actinomycetota</taxon>
        <taxon>Coriobacteriia</taxon>
        <taxon>Coriobacteriales</taxon>
        <taxon>Atopobiaceae</taxon>
        <taxon>Lancefieldella</taxon>
    </lineage>
</organism>
<protein>
    <recommendedName>
        <fullName evidence="4">ParB/Sulfiredoxin domain-containing protein</fullName>
    </recommendedName>
</protein>
<dbReference type="RefSeq" id="WP_003149052.1">
    <property type="nucleotide sequence ID" value="NZ_ACFE01000002.1"/>
</dbReference>
<feature type="compositionally biased region" description="Polar residues" evidence="1">
    <location>
        <begin position="16"/>
        <end position="32"/>
    </location>
</feature>
<evidence type="ECO:0000256" key="1">
    <source>
        <dbReference type="SAM" id="MobiDB-lite"/>
    </source>
</evidence>
<dbReference type="Proteomes" id="UP000004070">
    <property type="component" value="Unassembled WGS sequence"/>
</dbReference>
<proteinExistence type="predicted"/>
<dbReference type="eggNOG" id="COG1475">
    <property type="taxonomic scope" value="Bacteria"/>
</dbReference>
<dbReference type="Gene3D" id="3.90.1530.10">
    <property type="entry name" value="Conserved hypothetical protein from pyrococcus furiosus pfu- 392566-001, ParB domain"/>
    <property type="match status" value="1"/>
</dbReference>
<feature type="compositionally biased region" description="Basic and acidic residues" evidence="1">
    <location>
        <begin position="38"/>
        <end position="53"/>
    </location>
</feature>
<evidence type="ECO:0008006" key="4">
    <source>
        <dbReference type="Google" id="ProtNLM"/>
    </source>
</evidence>
<evidence type="ECO:0000313" key="2">
    <source>
        <dbReference type="EMBL" id="EEE17278.1"/>
    </source>
</evidence>
<dbReference type="EMBL" id="ACFE01000002">
    <property type="protein sequence ID" value="EEE17278.1"/>
    <property type="molecule type" value="Genomic_DNA"/>
</dbReference>
<accession>B9CMI0</accession>
<sequence>MEGNNKTTTTTTTTTSNAGDSKQRPAATTPQGTGADPKQLEGDNKGGKNSELKYTDADADAIIACSPRRRGGGDPTSSERLHVKISDIIPYERNARHNKKAIPAVADSIREFGLRGQIVLESRQNPVIVTGHIRVASCKSLGWAEIPDENIAYCDGLTEDQIKAYRIADNKTGEISTWNISMLKSEVKSIGKLDMSKFGCDFKNKSLTYGAERLKTDKGYNLDIINRCDCGASKALFSGDLIHH</sequence>
<dbReference type="AlphaFoldDB" id="B9CMI0"/>
<gene>
    <name evidence="2" type="ORF">ATORI0001_1522</name>
</gene>
<dbReference type="STRING" id="1383.IV60_GL000912"/>
<dbReference type="InterPro" id="IPR036086">
    <property type="entry name" value="ParB/Sulfiredoxin_sf"/>
</dbReference>
<dbReference type="GeneID" id="84905288"/>
<reference evidence="2 3" key="1">
    <citation type="submission" date="2009-01" db="EMBL/GenBank/DDBJ databases">
        <authorList>
            <person name="Madupu R."/>
            <person name="Sebastian Y."/>
            <person name="Durkin A.S."/>
            <person name="Torralba M."/>
            <person name="Methe B."/>
            <person name="Sutton G.G."/>
            <person name="Strausberg R.L."/>
            <person name="Nelson K.E."/>
        </authorList>
    </citation>
    <scope>NUCLEOTIDE SEQUENCE [LARGE SCALE GENOMIC DNA]</scope>
    <source>
        <strain evidence="2 3">ATCC 49626</strain>
    </source>
</reference>
<feature type="region of interest" description="Disordered" evidence="1">
    <location>
        <begin position="1"/>
        <end position="53"/>
    </location>
</feature>